<dbReference type="SUPFAM" id="SSF54534">
    <property type="entry name" value="FKBP-like"/>
    <property type="match status" value="1"/>
</dbReference>
<dbReference type="PANTHER" id="PTHR47861:SF3">
    <property type="entry name" value="FKBP-TYPE PEPTIDYL-PROLYL CIS-TRANS ISOMERASE SLYD"/>
    <property type="match status" value="1"/>
</dbReference>
<feature type="region of interest" description="Disordered" evidence="9">
    <location>
        <begin position="143"/>
        <end position="169"/>
    </location>
</feature>
<dbReference type="PROSITE" id="PS50059">
    <property type="entry name" value="FKBP_PPIASE"/>
    <property type="match status" value="1"/>
</dbReference>
<dbReference type="GO" id="GO:0005737">
    <property type="term" value="C:cytoplasm"/>
    <property type="evidence" value="ECO:0007669"/>
    <property type="project" value="UniProtKB-SubCell"/>
</dbReference>
<evidence type="ECO:0000256" key="5">
    <source>
        <dbReference type="ARBA" id="ARBA00022490"/>
    </source>
</evidence>
<evidence type="ECO:0000256" key="7">
    <source>
        <dbReference type="ARBA" id="ARBA00023186"/>
    </source>
</evidence>
<keyword evidence="8 11" id="KW-0413">Isomerase</keyword>
<proteinExistence type="inferred from homology"/>
<gene>
    <name evidence="11" type="primary">slyD_14</name>
    <name evidence="11" type="ORF">GALL_485260</name>
</gene>
<keyword evidence="7" id="KW-0143">Chaperone</keyword>
<sequence length="169" mass="18752">MKITEDLVATLSWRMTDSQGELIDENPEGDDFYVGGDDLLPRMAEQLIGQTTGDKGDVYLQPEDAFGDYDAQLLRLEDRALFPPDVEEGMMFEELPEGCAPAEEDVFYTVTEIHPDKVLLDGNHPLAGLALRIEYTVLDVREPDPDEREAQSALLDSADAGLFMPGEQS</sequence>
<dbReference type="PANTHER" id="PTHR47861">
    <property type="entry name" value="FKBP-TYPE PEPTIDYL-PROLYL CIS-TRANS ISOMERASE SLYD"/>
    <property type="match status" value="1"/>
</dbReference>
<dbReference type="EC" id="5.2.1.8" evidence="4"/>
<accession>A0A1J5Q1X4</accession>
<reference evidence="11" key="1">
    <citation type="submission" date="2016-10" db="EMBL/GenBank/DDBJ databases">
        <title>Sequence of Gallionella enrichment culture.</title>
        <authorList>
            <person name="Poehlein A."/>
            <person name="Muehling M."/>
            <person name="Daniel R."/>
        </authorList>
    </citation>
    <scope>NUCLEOTIDE SEQUENCE</scope>
</reference>
<evidence type="ECO:0000256" key="2">
    <source>
        <dbReference type="ARBA" id="ARBA00004496"/>
    </source>
</evidence>
<comment type="catalytic activity">
    <reaction evidence="1">
        <text>[protein]-peptidylproline (omega=180) = [protein]-peptidylproline (omega=0)</text>
        <dbReference type="Rhea" id="RHEA:16237"/>
        <dbReference type="Rhea" id="RHEA-COMP:10747"/>
        <dbReference type="Rhea" id="RHEA-COMP:10748"/>
        <dbReference type="ChEBI" id="CHEBI:83833"/>
        <dbReference type="ChEBI" id="CHEBI:83834"/>
        <dbReference type="EC" id="5.2.1.8"/>
    </reaction>
</comment>
<dbReference type="EMBL" id="MLJW01004490">
    <property type="protein sequence ID" value="OIQ69869.1"/>
    <property type="molecule type" value="Genomic_DNA"/>
</dbReference>
<feature type="domain" description="PPIase FKBP-type" evidence="10">
    <location>
        <begin position="4"/>
        <end position="85"/>
    </location>
</feature>
<keyword evidence="6" id="KW-0697">Rotamase</keyword>
<dbReference type="AlphaFoldDB" id="A0A1J5Q1X4"/>
<dbReference type="InterPro" id="IPR001179">
    <property type="entry name" value="PPIase_FKBP_dom"/>
</dbReference>
<dbReference type="Gene3D" id="3.10.50.40">
    <property type="match status" value="1"/>
</dbReference>
<protein>
    <recommendedName>
        <fullName evidence="4">peptidylprolyl isomerase</fullName>
        <ecNumber evidence="4">5.2.1.8</ecNumber>
    </recommendedName>
</protein>
<comment type="subcellular location">
    <subcellularLocation>
        <location evidence="2">Cytoplasm</location>
    </subcellularLocation>
</comment>
<dbReference type="InterPro" id="IPR046357">
    <property type="entry name" value="PPIase_dom_sf"/>
</dbReference>
<evidence type="ECO:0000256" key="6">
    <source>
        <dbReference type="ARBA" id="ARBA00023110"/>
    </source>
</evidence>
<comment type="caution">
    <text evidence="11">The sequence shown here is derived from an EMBL/GenBank/DDBJ whole genome shotgun (WGS) entry which is preliminary data.</text>
</comment>
<evidence type="ECO:0000313" key="11">
    <source>
        <dbReference type="EMBL" id="OIQ69869.1"/>
    </source>
</evidence>
<name>A0A1J5Q1X4_9ZZZZ</name>
<dbReference type="GO" id="GO:0003755">
    <property type="term" value="F:peptidyl-prolyl cis-trans isomerase activity"/>
    <property type="evidence" value="ECO:0007669"/>
    <property type="project" value="UniProtKB-KW"/>
</dbReference>
<evidence type="ECO:0000259" key="10">
    <source>
        <dbReference type="PROSITE" id="PS50059"/>
    </source>
</evidence>
<organism evidence="11">
    <name type="scientific">mine drainage metagenome</name>
    <dbReference type="NCBI Taxonomy" id="410659"/>
    <lineage>
        <taxon>unclassified sequences</taxon>
        <taxon>metagenomes</taxon>
        <taxon>ecological metagenomes</taxon>
    </lineage>
</organism>
<evidence type="ECO:0000256" key="9">
    <source>
        <dbReference type="SAM" id="MobiDB-lite"/>
    </source>
</evidence>
<evidence type="ECO:0000256" key="8">
    <source>
        <dbReference type="ARBA" id="ARBA00023235"/>
    </source>
</evidence>
<evidence type="ECO:0000256" key="4">
    <source>
        <dbReference type="ARBA" id="ARBA00013194"/>
    </source>
</evidence>
<evidence type="ECO:0000256" key="3">
    <source>
        <dbReference type="ARBA" id="ARBA00006577"/>
    </source>
</evidence>
<evidence type="ECO:0000256" key="1">
    <source>
        <dbReference type="ARBA" id="ARBA00000971"/>
    </source>
</evidence>
<keyword evidence="5" id="KW-0963">Cytoplasm</keyword>
<comment type="similarity">
    <text evidence="3">Belongs to the FKBP-type PPIase family.</text>
</comment>
<dbReference type="GO" id="GO:0042026">
    <property type="term" value="P:protein refolding"/>
    <property type="evidence" value="ECO:0007669"/>
    <property type="project" value="UniProtKB-ARBA"/>
</dbReference>